<evidence type="ECO:0000256" key="1">
    <source>
        <dbReference type="SAM" id="MobiDB-lite"/>
    </source>
</evidence>
<dbReference type="AlphaFoldDB" id="A0A5B7FV56"/>
<feature type="compositionally biased region" description="Gly residues" evidence="1">
    <location>
        <begin position="23"/>
        <end position="40"/>
    </location>
</feature>
<feature type="compositionally biased region" description="Basic and acidic residues" evidence="1">
    <location>
        <begin position="1"/>
        <end position="22"/>
    </location>
</feature>
<dbReference type="EMBL" id="VSRR010010131">
    <property type="protein sequence ID" value="MPC51371.1"/>
    <property type="molecule type" value="Genomic_DNA"/>
</dbReference>
<protein>
    <submittedName>
        <fullName evidence="2">Uncharacterized protein</fullName>
    </submittedName>
</protein>
<sequence length="134" mass="14239">MRRDPGAPTTHKEEQERGRRNGEQGGGEGGRGGGSGGDGGVMSVVTGKSEVPVEKTVLGDSVERDGGGGRGGGGGGGRGSRKGVRVRWQEGVVQKELEEEEEEEEEFFEDVMGVMEEQRQGESPPSYFLMETLI</sequence>
<keyword evidence="3" id="KW-1185">Reference proteome</keyword>
<reference evidence="2 3" key="1">
    <citation type="submission" date="2019-05" db="EMBL/GenBank/DDBJ databases">
        <title>Another draft genome of Portunus trituberculatus and its Hox gene families provides insights of decapod evolution.</title>
        <authorList>
            <person name="Jeong J.-H."/>
            <person name="Song I."/>
            <person name="Kim S."/>
            <person name="Choi T."/>
            <person name="Kim D."/>
            <person name="Ryu S."/>
            <person name="Kim W."/>
        </authorList>
    </citation>
    <scope>NUCLEOTIDE SEQUENCE [LARGE SCALE GENOMIC DNA]</scope>
    <source>
        <tissue evidence="2">Muscle</tissue>
    </source>
</reference>
<name>A0A5B7FV56_PORTR</name>
<evidence type="ECO:0000313" key="2">
    <source>
        <dbReference type="EMBL" id="MPC51371.1"/>
    </source>
</evidence>
<gene>
    <name evidence="2" type="ORF">E2C01_045215</name>
</gene>
<accession>A0A5B7FV56</accession>
<feature type="region of interest" description="Disordered" evidence="1">
    <location>
        <begin position="1"/>
        <end position="84"/>
    </location>
</feature>
<feature type="compositionally biased region" description="Gly residues" evidence="1">
    <location>
        <begin position="68"/>
        <end position="78"/>
    </location>
</feature>
<organism evidence="2 3">
    <name type="scientific">Portunus trituberculatus</name>
    <name type="common">Swimming crab</name>
    <name type="synonym">Neptunus trituberculatus</name>
    <dbReference type="NCBI Taxonomy" id="210409"/>
    <lineage>
        <taxon>Eukaryota</taxon>
        <taxon>Metazoa</taxon>
        <taxon>Ecdysozoa</taxon>
        <taxon>Arthropoda</taxon>
        <taxon>Crustacea</taxon>
        <taxon>Multicrustacea</taxon>
        <taxon>Malacostraca</taxon>
        <taxon>Eumalacostraca</taxon>
        <taxon>Eucarida</taxon>
        <taxon>Decapoda</taxon>
        <taxon>Pleocyemata</taxon>
        <taxon>Brachyura</taxon>
        <taxon>Eubrachyura</taxon>
        <taxon>Portunoidea</taxon>
        <taxon>Portunidae</taxon>
        <taxon>Portuninae</taxon>
        <taxon>Portunus</taxon>
    </lineage>
</organism>
<dbReference type="Proteomes" id="UP000324222">
    <property type="component" value="Unassembled WGS sequence"/>
</dbReference>
<evidence type="ECO:0000313" key="3">
    <source>
        <dbReference type="Proteomes" id="UP000324222"/>
    </source>
</evidence>
<comment type="caution">
    <text evidence="2">The sequence shown here is derived from an EMBL/GenBank/DDBJ whole genome shotgun (WGS) entry which is preliminary data.</text>
</comment>
<proteinExistence type="predicted"/>